<sequence>MDADKYKKPSKTDYTIYSITKCKYCVMAKEHIKTMPSTKCININCDKFLKTCRERDNFYKFIKQYTIIPYFYFPMIFKNGKFIGGLKELLAKKTKKI</sequence>
<evidence type="ECO:0000313" key="1">
    <source>
        <dbReference type="EMBL" id="QHT89581.1"/>
    </source>
</evidence>
<proteinExistence type="predicted"/>
<name>A0A6C0I991_9ZZZZ</name>
<evidence type="ECO:0008006" key="2">
    <source>
        <dbReference type="Google" id="ProtNLM"/>
    </source>
</evidence>
<accession>A0A6C0I991</accession>
<reference evidence="1" key="1">
    <citation type="journal article" date="2020" name="Nature">
        <title>Giant virus diversity and host interactions through global metagenomics.</title>
        <authorList>
            <person name="Schulz F."/>
            <person name="Roux S."/>
            <person name="Paez-Espino D."/>
            <person name="Jungbluth S."/>
            <person name="Walsh D.A."/>
            <person name="Denef V.J."/>
            <person name="McMahon K.D."/>
            <person name="Konstantinidis K.T."/>
            <person name="Eloe-Fadrosh E.A."/>
            <person name="Kyrpides N.C."/>
            <person name="Woyke T."/>
        </authorList>
    </citation>
    <scope>NUCLEOTIDE SEQUENCE</scope>
    <source>
        <strain evidence="1">GVMAG-M-3300023184-60</strain>
    </source>
</reference>
<protein>
    <recommendedName>
        <fullName evidence="2">Glutaredoxin domain-containing protein</fullName>
    </recommendedName>
</protein>
<dbReference type="InterPro" id="IPR036249">
    <property type="entry name" value="Thioredoxin-like_sf"/>
</dbReference>
<organism evidence="1">
    <name type="scientific">viral metagenome</name>
    <dbReference type="NCBI Taxonomy" id="1070528"/>
    <lineage>
        <taxon>unclassified sequences</taxon>
        <taxon>metagenomes</taxon>
        <taxon>organismal metagenomes</taxon>
    </lineage>
</organism>
<dbReference type="Gene3D" id="3.40.30.10">
    <property type="entry name" value="Glutaredoxin"/>
    <property type="match status" value="1"/>
</dbReference>
<dbReference type="EMBL" id="MN740143">
    <property type="protein sequence ID" value="QHT89581.1"/>
    <property type="molecule type" value="Genomic_DNA"/>
</dbReference>
<dbReference type="SUPFAM" id="SSF52833">
    <property type="entry name" value="Thioredoxin-like"/>
    <property type="match status" value="1"/>
</dbReference>
<dbReference type="AlphaFoldDB" id="A0A6C0I991"/>